<evidence type="ECO:0000313" key="3">
    <source>
        <dbReference type="Proteomes" id="UP000598146"/>
    </source>
</evidence>
<comment type="caution">
    <text evidence="2">The sequence shown here is derived from an EMBL/GenBank/DDBJ whole genome shotgun (WGS) entry which is preliminary data.</text>
</comment>
<protein>
    <submittedName>
        <fullName evidence="2">STAS domain-containing protein</fullName>
    </submittedName>
</protein>
<dbReference type="PROSITE" id="PS50801">
    <property type="entry name" value="STAS"/>
    <property type="match status" value="1"/>
</dbReference>
<dbReference type="RefSeq" id="WP_196413183.1">
    <property type="nucleotide sequence ID" value="NZ_JADQTO010000003.1"/>
</dbReference>
<dbReference type="InterPro" id="IPR002645">
    <property type="entry name" value="STAS_dom"/>
</dbReference>
<gene>
    <name evidence="2" type="ORF">I4J89_07940</name>
</gene>
<dbReference type="Pfam" id="PF13466">
    <property type="entry name" value="STAS_2"/>
    <property type="match status" value="1"/>
</dbReference>
<organism evidence="2 3">
    <name type="scientific">Actinoplanes aureus</name>
    <dbReference type="NCBI Taxonomy" id="2792083"/>
    <lineage>
        <taxon>Bacteria</taxon>
        <taxon>Bacillati</taxon>
        <taxon>Actinomycetota</taxon>
        <taxon>Actinomycetes</taxon>
        <taxon>Micromonosporales</taxon>
        <taxon>Micromonosporaceae</taxon>
        <taxon>Actinoplanes</taxon>
    </lineage>
</organism>
<dbReference type="Gene3D" id="3.30.750.24">
    <property type="entry name" value="STAS domain"/>
    <property type="match status" value="1"/>
</dbReference>
<proteinExistence type="predicted"/>
<reference evidence="2" key="1">
    <citation type="submission" date="2020-11" db="EMBL/GenBank/DDBJ databases">
        <title>Isolation and identification of active actinomycetes.</title>
        <authorList>
            <person name="Sun X."/>
        </authorList>
    </citation>
    <scope>NUCLEOTIDE SEQUENCE</scope>
    <source>
        <strain evidence="2">NEAU-A11</strain>
    </source>
</reference>
<accession>A0A931FY12</accession>
<dbReference type="InterPro" id="IPR036513">
    <property type="entry name" value="STAS_dom_sf"/>
</dbReference>
<keyword evidence="3" id="KW-1185">Reference proteome</keyword>
<dbReference type="CDD" id="cd07043">
    <property type="entry name" value="STAS_anti-anti-sigma_factors"/>
    <property type="match status" value="1"/>
</dbReference>
<dbReference type="Proteomes" id="UP000598146">
    <property type="component" value="Unassembled WGS sequence"/>
</dbReference>
<dbReference type="SUPFAM" id="SSF52091">
    <property type="entry name" value="SpoIIaa-like"/>
    <property type="match status" value="1"/>
</dbReference>
<evidence type="ECO:0000259" key="1">
    <source>
        <dbReference type="PROSITE" id="PS50801"/>
    </source>
</evidence>
<dbReference type="EMBL" id="JADQTO010000003">
    <property type="protein sequence ID" value="MBG0561391.1"/>
    <property type="molecule type" value="Genomic_DNA"/>
</dbReference>
<evidence type="ECO:0000313" key="2">
    <source>
        <dbReference type="EMBL" id="MBG0561391.1"/>
    </source>
</evidence>
<dbReference type="AlphaFoldDB" id="A0A931FY12"/>
<name>A0A931FY12_9ACTN</name>
<feature type="domain" description="STAS" evidence="1">
    <location>
        <begin position="46"/>
        <end position="151"/>
    </location>
</feature>
<dbReference type="InterPro" id="IPR058548">
    <property type="entry name" value="MlaB-like_STAS"/>
</dbReference>
<sequence length="151" mass="15841">MVSVECTHDAARSTIVWPLRSPAGAPGLSVRDPWSGDALADPGPWLHVASRRDGTELTITLIGDIDVANADDLGGQIRGLMAADGVQDVVMDLAQVDFCDGAGLRALLSAQRWALSRALGCRLVRLSPAVTYVWRSSGMAGFAVGIELGTV</sequence>